<feature type="region of interest" description="Disordered" evidence="1">
    <location>
        <begin position="38"/>
        <end position="57"/>
    </location>
</feature>
<organism evidence="2 3">
    <name type="scientific">Ruegeria atlantica</name>
    <dbReference type="NCBI Taxonomy" id="81569"/>
    <lineage>
        <taxon>Bacteria</taxon>
        <taxon>Pseudomonadati</taxon>
        <taxon>Pseudomonadota</taxon>
        <taxon>Alphaproteobacteria</taxon>
        <taxon>Rhodobacterales</taxon>
        <taxon>Roseobacteraceae</taxon>
        <taxon>Ruegeria</taxon>
    </lineage>
</organism>
<dbReference type="AlphaFoldDB" id="A0A0P1E1Z1"/>
<sequence length="72" mass="8033">MSSISFLVLHYASMREYQIWDSRLTRFSAPVTLPKKNAGHVPCERAATTKTDPPRSSVMLSVQRGLTLKTAP</sequence>
<dbReference type="EMBL" id="CYPS01000010">
    <property type="protein sequence ID" value="CUH41943.1"/>
    <property type="molecule type" value="Genomic_DNA"/>
</dbReference>
<keyword evidence="3" id="KW-1185">Reference proteome</keyword>
<evidence type="ECO:0000313" key="3">
    <source>
        <dbReference type="Proteomes" id="UP000050786"/>
    </source>
</evidence>
<protein>
    <submittedName>
        <fullName evidence="2">Uncharacterized protein</fullName>
    </submittedName>
</protein>
<evidence type="ECO:0000256" key="1">
    <source>
        <dbReference type="SAM" id="MobiDB-lite"/>
    </source>
</evidence>
<evidence type="ECO:0000313" key="2">
    <source>
        <dbReference type="EMBL" id="CUH41943.1"/>
    </source>
</evidence>
<reference evidence="3" key="1">
    <citation type="submission" date="2015-09" db="EMBL/GenBank/DDBJ databases">
        <authorList>
            <person name="Rodrigo-Torres L."/>
            <person name="Arahal D.R."/>
        </authorList>
    </citation>
    <scope>NUCLEOTIDE SEQUENCE [LARGE SCALE GENOMIC DNA]</scope>
    <source>
        <strain evidence="3">CECT 4293</strain>
    </source>
</reference>
<dbReference type="Proteomes" id="UP000050786">
    <property type="component" value="Unassembled WGS sequence"/>
</dbReference>
<name>A0A0P1E1Z1_9RHOB</name>
<gene>
    <name evidence="2" type="ORF">RUM4293_00827</name>
</gene>
<accession>A0A0P1E1Z1</accession>
<proteinExistence type="predicted"/>